<proteinExistence type="predicted"/>
<sequence>MAPGGFSTIAKRKLPGSLIDAITLPPHAGGHEVMANDICRHIIYADITMYSKEIISNEHIPAGHPNSEKFETSRPYHDNQYDIVICGGAVANVHPTERYRSEHERSRLTVSQLIFATNRLKNGGSIVLLLHRVESWDTVCILHAFNKFSDVQLYKHPKCHGIKSSFYLVAKNVDLSHEAAKISLAYWKDLWMYLTFKDIGNIPSPRSSLYNSDDSFVRELLSDFGPLFLNLARPVWRIQAGALRRSPFMRPKPRRP</sequence>
<dbReference type="GO" id="GO:0032259">
    <property type="term" value="P:methylation"/>
    <property type="evidence" value="ECO:0007669"/>
    <property type="project" value="InterPro"/>
</dbReference>
<dbReference type="Gene3D" id="3.40.50.150">
    <property type="entry name" value="Vaccinia Virus protein VP39"/>
    <property type="match status" value="1"/>
</dbReference>
<dbReference type="GO" id="GO:0008168">
    <property type="term" value="F:methyltransferase activity"/>
    <property type="evidence" value="ECO:0007669"/>
    <property type="project" value="InterPro"/>
</dbReference>
<dbReference type="Pfam" id="PF01728">
    <property type="entry name" value="FtsJ"/>
    <property type="match status" value="1"/>
</dbReference>
<feature type="domain" description="Ribosomal RNA methyltransferase FtsJ" evidence="1">
    <location>
        <begin position="2"/>
        <end position="172"/>
    </location>
</feature>
<organism evidence="2 3">
    <name type="scientific">Penicillium antarcticum</name>
    <dbReference type="NCBI Taxonomy" id="416450"/>
    <lineage>
        <taxon>Eukaryota</taxon>
        <taxon>Fungi</taxon>
        <taxon>Dikarya</taxon>
        <taxon>Ascomycota</taxon>
        <taxon>Pezizomycotina</taxon>
        <taxon>Eurotiomycetes</taxon>
        <taxon>Eurotiomycetidae</taxon>
        <taxon>Eurotiales</taxon>
        <taxon>Aspergillaceae</taxon>
        <taxon>Penicillium</taxon>
    </lineage>
</organism>
<gene>
    <name evidence="2" type="ORF">PENANT_c047G09101</name>
</gene>
<dbReference type="AlphaFoldDB" id="A0A1V6PSB1"/>
<dbReference type="InterPro" id="IPR002877">
    <property type="entry name" value="RNA_MeTrfase_FtsJ_dom"/>
</dbReference>
<dbReference type="SUPFAM" id="SSF53335">
    <property type="entry name" value="S-adenosyl-L-methionine-dependent methyltransferases"/>
    <property type="match status" value="1"/>
</dbReference>
<evidence type="ECO:0000313" key="2">
    <source>
        <dbReference type="EMBL" id="OQD79602.1"/>
    </source>
</evidence>
<evidence type="ECO:0000259" key="1">
    <source>
        <dbReference type="Pfam" id="PF01728"/>
    </source>
</evidence>
<keyword evidence="3" id="KW-1185">Reference proteome</keyword>
<reference evidence="3" key="1">
    <citation type="journal article" date="2017" name="Nat. Microbiol.">
        <title>Global analysis of biosynthetic gene clusters reveals vast potential of secondary metabolite production in Penicillium species.</title>
        <authorList>
            <person name="Nielsen J.C."/>
            <person name="Grijseels S."/>
            <person name="Prigent S."/>
            <person name="Ji B."/>
            <person name="Dainat J."/>
            <person name="Nielsen K.F."/>
            <person name="Frisvad J.C."/>
            <person name="Workman M."/>
            <person name="Nielsen J."/>
        </authorList>
    </citation>
    <scope>NUCLEOTIDE SEQUENCE [LARGE SCALE GENOMIC DNA]</scope>
    <source>
        <strain evidence="3">IBT 31811</strain>
    </source>
</reference>
<accession>A0A1V6PSB1</accession>
<protein>
    <recommendedName>
        <fullName evidence="1">Ribosomal RNA methyltransferase FtsJ domain-containing protein</fullName>
    </recommendedName>
</protein>
<name>A0A1V6PSB1_9EURO</name>
<dbReference type="Proteomes" id="UP000191672">
    <property type="component" value="Unassembled WGS sequence"/>
</dbReference>
<comment type="caution">
    <text evidence="2">The sequence shown here is derived from an EMBL/GenBank/DDBJ whole genome shotgun (WGS) entry which is preliminary data.</text>
</comment>
<evidence type="ECO:0000313" key="3">
    <source>
        <dbReference type="Proteomes" id="UP000191672"/>
    </source>
</evidence>
<dbReference type="InterPro" id="IPR029063">
    <property type="entry name" value="SAM-dependent_MTases_sf"/>
</dbReference>
<dbReference type="EMBL" id="MDYN01000047">
    <property type="protein sequence ID" value="OQD79602.1"/>
    <property type="molecule type" value="Genomic_DNA"/>
</dbReference>